<dbReference type="KEGG" id="acel:acsn021_14080"/>
<dbReference type="AlphaFoldDB" id="A0A6S6QXQ0"/>
<name>A0A6S6QXQ0_9FIRM</name>
<evidence type="ECO:0000313" key="3">
    <source>
        <dbReference type="Proteomes" id="UP000515561"/>
    </source>
</evidence>
<accession>A0A6S6QXQ0</accession>
<evidence type="ECO:0000313" key="2">
    <source>
        <dbReference type="EMBL" id="BCJ93839.1"/>
    </source>
</evidence>
<protein>
    <submittedName>
        <fullName evidence="2">Uncharacterized protein</fullName>
    </submittedName>
</protein>
<organism evidence="2 3">
    <name type="scientific">Anaerocolumna cellulosilytica</name>
    <dbReference type="NCBI Taxonomy" id="433286"/>
    <lineage>
        <taxon>Bacteria</taxon>
        <taxon>Bacillati</taxon>
        <taxon>Bacillota</taxon>
        <taxon>Clostridia</taxon>
        <taxon>Lachnospirales</taxon>
        <taxon>Lachnospiraceae</taxon>
        <taxon>Anaerocolumna</taxon>
    </lineage>
</organism>
<reference evidence="2 3" key="1">
    <citation type="journal article" date="2016" name="Int. J. Syst. Evol. Microbiol.">
        <title>Descriptions of Anaerotaenia torta gen. nov., sp. nov. and Anaerocolumna cellulosilytica gen. nov., sp. nov. isolated from a methanogenic reactor of cattle waste.</title>
        <authorList>
            <person name="Uek A."/>
            <person name="Ohtaki Y."/>
            <person name="Kaku N."/>
            <person name="Ueki K."/>
        </authorList>
    </citation>
    <scope>NUCLEOTIDE SEQUENCE [LARGE SCALE GENOMIC DNA]</scope>
    <source>
        <strain evidence="2 3">SN021</strain>
    </source>
</reference>
<proteinExistence type="predicted"/>
<dbReference type="Proteomes" id="UP000515561">
    <property type="component" value="Chromosome"/>
</dbReference>
<dbReference type="EMBL" id="AP023367">
    <property type="protein sequence ID" value="BCJ93839.1"/>
    <property type="molecule type" value="Genomic_DNA"/>
</dbReference>
<feature type="region of interest" description="Disordered" evidence="1">
    <location>
        <begin position="57"/>
        <end position="84"/>
    </location>
</feature>
<keyword evidence="3" id="KW-1185">Reference proteome</keyword>
<gene>
    <name evidence="2" type="ORF">acsn021_14080</name>
</gene>
<feature type="compositionally biased region" description="Basic residues" evidence="1">
    <location>
        <begin position="74"/>
        <end position="84"/>
    </location>
</feature>
<evidence type="ECO:0000256" key="1">
    <source>
        <dbReference type="SAM" id="MobiDB-lite"/>
    </source>
</evidence>
<sequence length="84" mass="9946">MGAKAERKYKIMEGSHAKILSTYLYVAVPEEKFAVYNGRKYEENNSLLSKWEFKRDTGKGRNHRIGTSSEQPRIKRNKGRLWRR</sequence>